<dbReference type="Gene3D" id="2.30.38.10">
    <property type="entry name" value="Luciferase, Domain 3"/>
    <property type="match status" value="1"/>
</dbReference>
<dbReference type="Pfam" id="PF00501">
    <property type="entry name" value="AMP-binding"/>
    <property type="match status" value="1"/>
</dbReference>
<accession>A0A848LQI2</accession>
<dbReference type="PANTHER" id="PTHR45527:SF10">
    <property type="entry name" value="PYOCHELIN SYNTHASE PCHF"/>
    <property type="match status" value="1"/>
</dbReference>
<gene>
    <name evidence="7" type="ORF">HG543_33390</name>
</gene>
<dbReference type="InterPro" id="IPR000873">
    <property type="entry name" value="AMP-dep_synth/lig_dom"/>
</dbReference>
<organism evidence="7 8">
    <name type="scientific">Pyxidicoccus fallax</name>
    <dbReference type="NCBI Taxonomy" id="394095"/>
    <lineage>
        <taxon>Bacteria</taxon>
        <taxon>Pseudomonadati</taxon>
        <taxon>Myxococcota</taxon>
        <taxon>Myxococcia</taxon>
        <taxon>Myxococcales</taxon>
        <taxon>Cystobacterineae</taxon>
        <taxon>Myxococcaceae</taxon>
        <taxon>Pyxidicoccus</taxon>
    </lineage>
</organism>
<dbReference type="SUPFAM" id="SSF52777">
    <property type="entry name" value="CoA-dependent acyltransferases"/>
    <property type="match status" value="2"/>
</dbReference>
<dbReference type="Pfam" id="PF00668">
    <property type="entry name" value="Condensation"/>
    <property type="match status" value="1"/>
</dbReference>
<dbReference type="FunFam" id="3.30.559.30:FF:000006">
    <property type="entry name" value="Yersiniabactin polyketide/non-ribosomal peptide synthetase"/>
    <property type="match status" value="1"/>
</dbReference>
<evidence type="ECO:0000256" key="2">
    <source>
        <dbReference type="ARBA" id="ARBA00004924"/>
    </source>
</evidence>
<dbReference type="SUPFAM" id="SSF47336">
    <property type="entry name" value="ACP-like"/>
    <property type="match status" value="1"/>
</dbReference>
<dbReference type="Pfam" id="PF00881">
    <property type="entry name" value="Nitroreductase"/>
    <property type="match status" value="1"/>
</dbReference>
<dbReference type="GO" id="GO:0005737">
    <property type="term" value="C:cytoplasm"/>
    <property type="evidence" value="ECO:0007669"/>
    <property type="project" value="TreeGrafter"/>
</dbReference>
<evidence type="ECO:0000256" key="1">
    <source>
        <dbReference type="ARBA" id="ARBA00001957"/>
    </source>
</evidence>
<dbReference type="NCBIfam" id="TIGR01733">
    <property type="entry name" value="AA-adenyl-dom"/>
    <property type="match status" value="1"/>
</dbReference>
<keyword evidence="3" id="KW-0596">Phosphopantetheine</keyword>
<comment type="cofactor">
    <cofactor evidence="1">
        <name>pantetheine 4'-phosphate</name>
        <dbReference type="ChEBI" id="CHEBI:47942"/>
    </cofactor>
</comment>
<dbReference type="Gene3D" id="3.30.300.30">
    <property type="match status" value="1"/>
</dbReference>
<evidence type="ECO:0000313" key="7">
    <source>
        <dbReference type="EMBL" id="NMO19734.1"/>
    </source>
</evidence>
<dbReference type="Pfam" id="PF00550">
    <property type="entry name" value="PP-binding"/>
    <property type="match status" value="1"/>
</dbReference>
<feature type="domain" description="Carrier" evidence="6">
    <location>
        <begin position="1032"/>
        <end position="1107"/>
    </location>
</feature>
<dbReference type="FunFam" id="3.30.300.30:FF:000010">
    <property type="entry name" value="Enterobactin synthetase component F"/>
    <property type="match status" value="1"/>
</dbReference>
<evidence type="ECO:0000256" key="4">
    <source>
        <dbReference type="ARBA" id="ARBA00022553"/>
    </source>
</evidence>
<comment type="pathway">
    <text evidence="2">Siderophore biosynthesis.</text>
</comment>
<reference evidence="7 8" key="1">
    <citation type="submission" date="2020-04" db="EMBL/GenBank/DDBJ databases">
        <title>Draft genome of Pyxidicoccus fallax type strain.</title>
        <authorList>
            <person name="Whitworth D.E."/>
        </authorList>
    </citation>
    <scope>NUCLEOTIDE SEQUENCE [LARGE SCALE GENOMIC DNA]</scope>
    <source>
        <strain evidence="7 8">DSM 14698</strain>
    </source>
</reference>
<dbReference type="GO" id="GO:0043041">
    <property type="term" value="P:amino acid activation for nonribosomal peptide biosynthetic process"/>
    <property type="evidence" value="ECO:0007669"/>
    <property type="project" value="TreeGrafter"/>
</dbReference>
<dbReference type="InterPro" id="IPR023213">
    <property type="entry name" value="CAT-like_dom_sf"/>
</dbReference>
<proteinExistence type="predicted"/>
<dbReference type="GO" id="GO:0016874">
    <property type="term" value="F:ligase activity"/>
    <property type="evidence" value="ECO:0007669"/>
    <property type="project" value="UniProtKB-KW"/>
</dbReference>
<dbReference type="CDD" id="cd12114">
    <property type="entry name" value="A_NRPS_TlmIV_like"/>
    <property type="match status" value="1"/>
</dbReference>
<dbReference type="Gene3D" id="3.30.559.30">
    <property type="entry name" value="Nonribosomal peptide synthetase, condensation domain"/>
    <property type="match status" value="1"/>
</dbReference>
<dbReference type="InterPro" id="IPR041464">
    <property type="entry name" value="TubC_N"/>
</dbReference>
<sequence length="1353" mass="149677">MNATELISELTRIGVELKVEDEHLRVRAARNVITPELQKLIATHKAEMIELLRRQATSVRSAQQHEPFPLTEIQEAYLVGRGTDYGVGGISCHLYHEIDGRDLDVGRLSRAWQRLIEQHPMLRSVVLPSGEQRVLESVPAFSIPVLDLRGQAPATVEEKLAALRKELSNRSTPLGQWPTFDLRATLLDGGRTRIHFDIDAITIDASAVLALLEEWRELYAAPERNLKPVPVSFREHVLAEIAARNTDAYRSAEAYWISRLTDLPDAPVLPLATSPENLVRPSFRRLSGRLDAARWARLKERSAEAGLTRSGVVCAAFAEVLAAWSENPRFSLNLTLFNRLPIHPEIDRVVGDFTTNVLLEFDGRGETFTRRAVNLRDQLARDFEHIHFSGVRVMRERARRREGVGSLMPIVFTSLLGHRPGKAGGGGPFSWLGETVHAITQTPQVWLDHQVREDDGALCYSWDSPEGLFPAGLLEDAFAAYEELLGRLADDGALWEERAPVRLPAAQRARREAFNATAAPIPEKRLDELFLAQVERGPERVAVVDAERTLTYSELRGHAGALASHLVELGARPDGLIAVVLEKGWRQAVAVTAIHLAGAAYLPIEPTLPDERRRLLLEEGQVKVVVTESALAERLAWPEGVQVVPLSDTARGAAPRLSARKASDLAYCIYTSGSTGRPKGVMIEHRAAANTLLDINERFKVGPEDRVFGLSSLGFDLSVYDIFGSLAAGAALVLPQPEAARDPASWLHLLREQRVTIWNSVPTLMEMLVDLVETRGERLPDSLRLVLLSGDWIPVTLPDRIRRLSSEIRVISLGGATEGSIWSILHPIGKVEPAARSILYGRPMLNQRFHVLDEALAPRPDYVPGDLYIGGVGLARGYFRDEEMTRARFLTHPRTGERLYRTGDLGRFLPGGDIEFLGRKDFQVKVAGHRIELGEIEATLVRHPAIREAVVAAPGERTSRRLVAYIVPAEGQATPSDASLREFLATTLPQYMVPAVFVRLQALPQSANGKVDRKALPEPAAQSSLAVGLADARGGKLLTKVTQLVAQVLKRPSVDPEDALLQLGATSVELIKLATLLEQAFGSRPRMAEFLTLRKVADIAAYYIERQPAEEAREGAGSSDEQGLILDLEQREAWKRERHGIRRFADGAAMVPMATFPDDEAHRRRHLERASHRSFSSEPIEAQTLGRLLSCLRSLNLDGRFKYQYGSAGSTYGVQAYLHVAPGRVRGLDAGAYYHDPARHALVQLSSSGALDPNLHAPANRPMFERSAFSLFLVCDRRAIAPLYGEKWRDFALLEAGLMSQLLEMRAAENQLGLCQVGELRFDDLRAAFQLEEAHVYLHGLVGGSIAWEEGSL</sequence>
<dbReference type="GO" id="GO:0044550">
    <property type="term" value="P:secondary metabolite biosynthetic process"/>
    <property type="evidence" value="ECO:0007669"/>
    <property type="project" value="UniProtKB-ARBA"/>
</dbReference>
<dbReference type="PROSITE" id="PS50075">
    <property type="entry name" value="CARRIER"/>
    <property type="match status" value="1"/>
</dbReference>
<dbReference type="Pfam" id="PF18563">
    <property type="entry name" value="TubC_N"/>
    <property type="match status" value="1"/>
</dbReference>
<dbReference type="InterPro" id="IPR044894">
    <property type="entry name" value="TubC_N_sf"/>
</dbReference>
<protein>
    <submittedName>
        <fullName evidence="7">Amino acid adenylation domain-containing protein</fullName>
    </submittedName>
</protein>
<dbReference type="SUPFAM" id="SSF56801">
    <property type="entry name" value="Acetyl-CoA synthetase-like"/>
    <property type="match status" value="1"/>
</dbReference>
<evidence type="ECO:0000259" key="6">
    <source>
        <dbReference type="PROSITE" id="PS50075"/>
    </source>
</evidence>
<dbReference type="Gene3D" id="1.10.1200.10">
    <property type="entry name" value="ACP-like"/>
    <property type="match status" value="1"/>
</dbReference>
<comment type="caution">
    <text evidence="7">The sequence shown here is derived from an EMBL/GenBank/DDBJ whole genome shotgun (WGS) entry which is preliminary data.</text>
</comment>
<evidence type="ECO:0000313" key="8">
    <source>
        <dbReference type="Proteomes" id="UP000518300"/>
    </source>
</evidence>
<dbReference type="RefSeq" id="WP_169348976.1">
    <property type="nucleotide sequence ID" value="NZ_JABBJJ010000202.1"/>
</dbReference>
<dbReference type="GO" id="GO:0016491">
    <property type="term" value="F:oxidoreductase activity"/>
    <property type="evidence" value="ECO:0007669"/>
    <property type="project" value="InterPro"/>
</dbReference>
<dbReference type="InterPro" id="IPR045851">
    <property type="entry name" value="AMP-bd_C_sf"/>
</dbReference>
<dbReference type="FunFam" id="3.40.50.12780:FF:000012">
    <property type="entry name" value="Non-ribosomal peptide synthetase"/>
    <property type="match status" value="1"/>
</dbReference>
<dbReference type="Gene3D" id="3.40.109.10">
    <property type="entry name" value="NADH Oxidase"/>
    <property type="match status" value="1"/>
</dbReference>
<dbReference type="InterPro" id="IPR025110">
    <property type="entry name" value="AMP-bd_C"/>
</dbReference>
<evidence type="ECO:0000256" key="5">
    <source>
        <dbReference type="ARBA" id="ARBA00022598"/>
    </source>
</evidence>
<dbReference type="PANTHER" id="PTHR45527">
    <property type="entry name" value="NONRIBOSOMAL PEPTIDE SYNTHETASE"/>
    <property type="match status" value="1"/>
</dbReference>
<dbReference type="InterPro" id="IPR010071">
    <property type="entry name" value="AA_adenyl_dom"/>
</dbReference>
<dbReference type="InterPro" id="IPR009081">
    <property type="entry name" value="PP-bd_ACP"/>
</dbReference>
<dbReference type="FunFam" id="3.30.559.10:FF:000023">
    <property type="entry name" value="Non-ribosomal peptide synthetase"/>
    <property type="match status" value="1"/>
</dbReference>
<keyword evidence="4" id="KW-0597">Phosphoprotein</keyword>
<keyword evidence="5" id="KW-0436">Ligase</keyword>
<dbReference type="InterPro" id="IPR057737">
    <property type="entry name" value="Condensation_MtbB-like"/>
</dbReference>
<dbReference type="Proteomes" id="UP000518300">
    <property type="component" value="Unassembled WGS sequence"/>
</dbReference>
<dbReference type="Gene3D" id="3.40.50.980">
    <property type="match status" value="2"/>
</dbReference>
<dbReference type="CDD" id="cd02142">
    <property type="entry name" value="McbC_SagB-like_oxidoreductase"/>
    <property type="match status" value="1"/>
</dbReference>
<dbReference type="InterPro" id="IPR036736">
    <property type="entry name" value="ACP-like_sf"/>
</dbReference>
<name>A0A848LQI2_9BACT</name>
<evidence type="ECO:0000256" key="3">
    <source>
        <dbReference type="ARBA" id="ARBA00022450"/>
    </source>
</evidence>
<dbReference type="SUPFAM" id="SSF55469">
    <property type="entry name" value="FMN-dependent nitroreductase-like"/>
    <property type="match status" value="1"/>
</dbReference>
<dbReference type="GO" id="GO:0031177">
    <property type="term" value="F:phosphopantetheine binding"/>
    <property type="evidence" value="ECO:0007669"/>
    <property type="project" value="TreeGrafter"/>
</dbReference>
<dbReference type="Gene3D" id="1.10.10.1830">
    <property type="entry name" value="Non-ribosomal peptide synthase, adenylation domain"/>
    <property type="match status" value="1"/>
</dbReference>
<dbReference type="CDD" id="cd19535">
    <property type="entry name" value="Cyc_NRPS"/>
    <property type="match status" value="1"/>
</dbReference>
<dbReference type="InterPro" id="IPR000415">
    <property type="entry name" value="Nitroreductase-like"/>
</dbReference>
<dbReference type="InterPro" id="IPR029479">
    <property type="entry name" value="Nitroreductase"/>
</dbReference>
<dbReference type="EMBL" id="JABBJJ010000202">
    <property type="protein sequence ID" value="NMO19734.1"/>
    <property type="molecule type" value="Genomic_DNA"/>
</dbReference>
<dbReference type="InterPro" id="IPR001242">
    <property type="entry name" value="Condensation_dom"/>
</dbReference>
<dbReference type="Pfam" id="PF13193">
    <property type="entry name" value="AMP-binding_C"/>
    <property type="match status" value="1"/>
</dbReference>
<dbReference type="Gene3D" id="3.30.559.10">
    <property type="entry name" value="Chloramphenicol acetyltransferase-like domain"/>
    <property type="match status" value="1"/>
</dbReference>
<keyword evidence="8" id="KW-1185">Reference proteome</keyword>